<feature type="domain" description="DOCKER" evidence="7">
    <location>
        <begin position="1675"/>
        <end position="2098"/>
    </location>
</feature>
<dbReference type="Gene3D" id="2.60.40.150">
    <property type="entry name" value="C2 domain"/>
    <property type="match status" value="1"/>
</dbReference>
<dbReference type="InterPro" id="IPR032376">
    <property type="entry name" value="DOCK_N"/>
</dbReference>
<dbReference type="Pfam" id="PF20421">
    <property type="entry name" value="DHR-2_Lobe_C"/>
    <property type="match status" value="1"/>
</dbReference>
<dbReference type="Pfam" id="PF20422">
    <property type="entry name" value="DHR-2_Lobe_B"/>
    <property type="match status" value="1"/>
</dbReference>
<feature type="compositionally biased region" description="Polar residues" evidence="5">
    <location>
        <begin position="1"/>
        <end position="14"/>
    </location>
</feature>
<feature type="region of interest" description="Disordered" evidence="5">
    <location>
        <begin position="1"/>
        <end position="315"/>
    </location>
</feature>
<dbReference type="Pfam" id="PF06920">
    <property type="entry name" value="DHR-2_Lobe_A"/>
    <property type="match status" value="1"/>
</dbReference>
<comment type="caution">
    <text evidence="8">The sequence shown here is derived from an EMBL/GenBank/DDBJ whole genome shotgun (WGS) entry which is preliminary data.</text>
</comment>
<dbReference type="PRINTS" id="PR01217">
    <property type="entry name" value="PRICHEXTENSN"/>
</dbReference>
<name>A0A151ZAM1_TIELA</name>
<dbReference type="Proteomes" id="UP000076078">
    <property type="component" value="Unassembled WGS sequence"/>
</dbReference>
<reference evidence="8 9" key="1">
    <citation type="submission" date="2015-12" db="EMBL/GenBank/DDBJ databases">
        <title>Dictyostelia acquired genes for synthesis and detection of signals that induce cell-type specialization by lateral gene transfer from prokaryotes.</title>
        <authorList>
            <person name="Gloeckner G."/>
            <person name="Schaap P."/>
        </authorList>
    </citation>
    <scope>NUCLEOTIDE SEQUENCE [LARGE SCALE GENOMIC DNA]</scope>
    <source>
        <strain evidence="8 9">TK</strain>
    </source>
</reference>
<keyword evidence="9" id="KW-1185">Reference proteome</keyword>
<feature type="compositionally biased region" description="Low complexity" evidence="5">
    <location>
        <begin position="192"/>
        <end position="218"/>
    </location>
</feature>
<comment type="similarity">
    <text evidence="4">Belongs to the DOCK family.</text>
</comment>
<dbReference type="SUPFAM" id="SSF49562">
    <property type="entry name" value="C2 domain (Calcium/lipid-binding domain, CaLB)"/>
    <property type="match status" value="1"/>
</dbReference>
<dbReference type="CDD" id="cd08679">
    <property type="entry name" value="C2_DOCK180_related"/>
    <property type="match status" value="1"/>
</dbReference>
<dbReference type="InterPro" id="IPR027357">
    <property type="entry name" value="DOCKER_dom"/>
</dbReference>
<dbReference type="STRING" id="361077.A0A151ZAM1"/>
<dbReference type="PROSITE" id="PS51651">
    <property type="entry name" value="DOCKER"/>
    <property type="match status" value="1"/>
</dbReference>
<proteinExistence type="inferred from homology"/>
<sequence>MSNPSTPKPATSKFQGIVVDSSRTTPNFKIPAKTNRTLPTPPGATTAPTPTTPTTTAISPDTTNNVTTQQKPSEDINTPPSSSSVTTPTIKPPGLKPVVKVAPRPVLKTPATTPTSNVNSESIGSTTTTTTSTPTTTPTPTPPISKPLVPKPSATPLLKPVIKTFPPQPSTPTPSTTNNVTPITTPTPTPTPISTNTSSNSTENKPPSPTSTTTPTTTKGSALNNFKCKPLPSVGKPMPTVTATTPTLTSTNTTSTPVEVTPINTPPVTPKLESQVSQPITQINTTSANIGGNLVRSPSNTSISKSPSTSQSTLVRSISAQKGLDNIELDHPISETAKKATEEIAKGKKKYERVRVLSNKKGDFNSLNLTRGDIIDVIEKGEKDTYFGSNGYKTAQFSISNTKSLYPLENNPPKTSVKAIAIKDIKSNRNFTIIRGDILCILEKRSETVSAGRVKVGLDGWGEMGEFPLDSIRVINDQEYLLYSDLLNTIIEVSEKLMDPESLINSGTKESEKEIEKRQLALRDKVKNVQIIREKILVSSDAQVIAPLQIELRKDIETIRSILSNEFYIINDRGQICTDVNTSPLTILKEHYQLSQESQEKKWSSNKQQKDLVDVTIPTGASSSTTNGKKLWDYGQLVIDIKFSRCTLPKKNLEFYFSLYNFTQSKYLTEQVQVSFDQSSTTSTSSPSAMKFLFKNIESTDISEDVCLVCKVIRKGSIKDQDETKELDKKKGKSPDTSQNSQTQTFRRPYAYSAFKFTSAIFESQVGLEREVNLQFYTSQNESTFLTIPDILMRGNEEEIKKQIEPVPKLAVGVSQSILPVSISFYDQGWEKFVEKYPISYSWIKSEKLAHKILLADKIFQFYLTIESGKFTQGKKLELCLKVRSDNGDVIQNCVSLGMGSPWSSEIKTIVCYNNTTPVWNETIQFAIPPELFLKSHLLFTIRNCSNKEKDKNSIFAFSFMRLAQQDQTAIQNSDHIIQLFKSTTDQFPVQNYIDINPLVSNTANQNNNIRKGEFIKIRTHLNSSEFIQHQSIHQLINWKAQSKEDLLVLLDKFKFVDPIQIVRNLTKVLDALFKIYDTSIGSGGGFEVYNTIVFVIGLLTDERTNRFKNFKPELDLYINNQFSVASAHKHILKCISMHLQEIKESSKISSTLKSLEYMFRLIVKSRLVYLQEKADKEEESWKKELLEFLGLINRLMSNNAANLIVTQTLALRNFPVVMTGLQNFFTKKEQCKILNDFIEAIHYTEKQEHLNSYKLSVYHKILSTHLILDQETLEHLIGTLVATIDQHLTRGSELKLSTQLLSLLLESLESIKTQPHEKQKRLFNAAMILFTKVMTLNDNLLSSMTADFQNKETFNYDSTFLISNFFALLHYGIIFKHQDQLSILEKFIEDLQSEHLIKLFLRKLFRILEGLLNKGVYSNLWPTLQLFQHNVTLTTLLVLSPYFYKYINIVTPNLPTPPSGIMNINGSSSSFSLSSSSGSNIDIDSWNTIFNLHFSFLTSQTMKTPNNRIHRLKYIKKHLHCILVKVLNSIRHAWDQLKSYQSQYIQYILPNLLYSLLNGNDIIYEFIQDLFLVVIKKEYQESRSLKRIESRAIEILDKIVIRERISDEEIFKSFFKNRLFKSLVESKNEINERDSNGFTNNIIQLLSLLFDFRTLPTDRAFEEERTIATLKMMEYFKDRKDTYIKYLHELLNQHMTNGYYTEAGFTFLLHSDLYEWSDLMVPIYSFMMTPQAGSQPQSVTMPQETQTDRKIRLIKFAIQYLDKGQVWEKCISLIQDLRVQYELQYNFKALAEISFQEAEFYEKILNTERFFAEYFRVGYYGKKFPVTIQGKEFLYRGFELERLSDFSQRILAKFPNAELLKSTSEPTAEIQNSDGQYLLITIVTPSCHEEMEKKQKQFIEGTPTNSKNYLKKNDVNLFVYSKPFEMASEGSSISKDPNNKFGSLWIKNHFLFTESSFPTIHRRSEVIKKSQVDLSPLENAINSVSQKNEELDEMVKKYERSPQLNLNPLAMALNGSIDAAVNGGVSLYKDAFFTTVTTNKNTLDFRLKLVNELKKQVDILGKGLHIHSQRCPEELRGLHEKLESFFPKFKSQVLSLS</sequence>
<dbReference type="GO" id="GO:0005886">
    <property type="term" value="C:plasma membrane"/>
    <property type="evidence" value="ECO:0007669"/>
    <property type="project" value="TreeGrafter"/>
</dbReference>
<feature type="compositionally biased region" description="Low complexity" evidence="5">
    <location>
        <begin position="125"/>
        <end position="136"/>
    </location>
</feature>
<dbReference type="InterPro" id="IPR043162">
    <property type="entry name" value="DOCK_C_lobe_C"/>
</dbReference>
<feature type="compositionally biased region" description="Low complexity" evidence="5">
    <location>
        <begin position="237"/>
        <end position="262"/>
    </location>
</feature>
<evidence type="ECO:0000313" key="9">
    <source>
        <dbReference type="Proteomes" id="UP000076078"/>
    </source>
</evidence>
<evidence type="ECO:0000259" key="7">
    <source>
        <dbReference type="PROSITE" id="PS51651"/>
    </source>
</evidence>
<feature type="compositionally biased region" description="Low complexity" evidence="5">
    <location>
        <begin position="297"/>
        <end position="313"/>
    </location>
</feature>
<dbReference type="InterPro" id="IPR046770">
    <property type="entry name" value="DOCKER_Lobe_B"/>
</dbReference>
<organism evidence="8 9">
    <name type="scientific">Tieghemostelium lacteum</name>
    <name type="common">Slime mold</name>
    <name type="synonym">Dictyostelium lacteum</name>
    <dbReference type="NCBI Taxonomy" id="361077"/>
    <lineage>
        <taxon>Eukaryota</taxon>
        <taxon>Amoebozoa</taxon>
        <taxon>Evosea</taxon>
        <taxon>Eumycetozoa</taxon>
        <taxon>Dictyostelia</taxon>
        <taxon>Dictyosteliales</taxon>
        <taxon>Raperosteliaceae</taxon>
        <taxon>Tieghemostelium</taxon>
    </lineage>
</organism>
<dbReference type="Pfam" id="PF14429">
    <property type="entry name" value="DOCK-C2"/>
    <property type="match status" value="1"/>
</dbReference>
<dbReference type="Gene3D" id="1.25.40.410">
    <property type="match status" value="1"/>
</dbReference>
<evidence type="ECO:0000256" key="1">
    <source>
        <dbReference type="ARBA" id="ARBA00004496"/>
    </source>
</evidence>
<dbReference type="FunCoup" id="A0A151ZAM1">
    <property type="interactions" value="5"/>
</dbReference>
<evidence type="ECO:0000259" key="6">
    <source>
        <dbReference type="PROSITE" id="PS51650"/>
    </source>
</evidence>
<dbReference type="PROSITE" id="PS51650">
    <property type="entry name" value="C2_DOCK"/>
    <property type="match status" value="1"/>
</dbReference>
<dbReference type="InterPro" id="IPR046769">
    <property type="entry name" value="DOCKER_Lobe_A"/>
</dbReference>
<dbReference type="GO" id="GO:0005737">
    <property type="term" value="C:cytoplasm"/>
    <property type="evidence" value="ECO:0007669"/>
    <property type="project" value="UniProtKB-SubCell"/>
</dbReference>
<dbReference type="OMA" id="HIHYGGT"/>
<dbReference type="GO" id="GO:0007264">
    <property type="term" value="P:small GTPase-mediated signal transduction"/>
    <property type="evidence" value="ECO:0007669"/>
    <property type="project" value="InterPro"/>
</dbReference>
<dbReference type="Gene3D" id="1.20.58.740">
    <property type="match status" value="1"/>
</dbReference>
<dbReference type="InterPro" id="IPR046773">
    <property type="entry name" value="DOCKER_Lobe_C"/>
</dbReference>
<dbReference type="GO" id="GO:0005085">
    <property type="term" value="F:guanyl-nucleotide exchange factor activity"/>
    <property type="evidence" value="ECO:0007669"/>
    <property type="project" value="UniProtKB-KW"/>
</dbReference>
<accession>A0A151ZAM1</accession>
<dbReference type="CDD" id="cd11684">
    <property type="entry name" value="DHR2_DOCK"/>
    <property type="match status" value="1"/>
</dbReference>
<dbReference type="InParanoid" id="A0A151ZAM1"/>
<dbReference type="PANTHER" id="PTHR45653">
    <property type="entry name" value="DEDICATOR OF CYTOKINESIS"/>
    <property type="match status" value="1"/>
</dbReference>
<dbReference type="InterPro" id="IPR035892">
    <property type="entry name" value="C2_domain_sf"/>
</dbReference>
<feature type="region of interest" description="Disordered" evidence="5">
    <location>
        <begin position="723"/>
        <end position="743"/>
    </location>
</feature>
<dbReference type="InterPro" id="IPR026791">
    <property type="entry name" value="DOCK"/>
</dbReference>
<dbReference type="GO" id="GO:0031267">
    <property type="term" value="F:small GTPase binding"/>
    <property type="evidence" value="ECO:0007669"/>
    <property type="project" value="TreeGrafter"/>
</dbReference>
<dbReference type="Pfam" id="PF23554">
    <property type="entry name" value="TPR_DOCK"/>
    <property type="match status" value="1"/>
</dbReference>
<dbReference type="Pfam" id="PF16172">
    <property type="entry name" value="DOCK_N"/>
    <property type="match status" value="1"/>
</dbReference>
<dbReference type="InterPro" id="IPR056372">
    <property type="entry name" value="TPR_DOCK"/>
</dbReference>
<comment type="subcellular location">
    <subcellularLocation>
        <location evidence="1">Cytoplasm</location>
    </subcellularLocation>
</comment>
<evidence type="ECO:0000256" key="4">
    <source>
        <dbReference type="PROSITE-ProRule" id="PRU00983"/>
    </source>
</evidence>
<feature type="compositionally biased region" description="Low complexity" evidence="5">
    <location>
        <begin position="78"/>
        <end position="89"/>
    </location>
</feature>
<protein>
    <submittedName>
        <fullName evidence="8">DOCK family protein</fullName>
    </submittedName>
</protein>
<evidence type="ECO:0000313" key="8">
    <source>
        <dbReference type="EMBL" id="KYQ90993.1"/>
    </source>
</evidence>
<feature type="compositionally biased region" description="Low complexity" evidence="5">
    <location>
        <begin position="43"/>
        <end position="63"/>
    </location>
</feature>
<dbReference type="EMBL" id="LODT01000035">
    <property type="protein sequence ID" value="KYQ90993.1"/>
    <property type="molecule type" value="Genomic_DNA"/>
</dbReference>
<evidence type="ECO:0000256" key="2">
    <source>
        <dbReference type="ARBA" id="ARBA00022490"/>
    </source>
</evidence>
<feature type="compositionally biased region" description="Polar residues" evidence="5">
    <location>
        <begin position="272"/>
        <end position="290"/>
    </location>
</feature>
<dbReference type="PANTHER" id="PTHR45653:SF5">
    <property type="entry name" value="DOCK FAMILY PROTEIN"/>
    <property type="match status" value="1"/>
</dbReference>
<evidence type="ECO:0000256" key="3">
    <source>
        <dbReference type="ARBA" id="ARBA00022658"/>
    </source>
</evidence>
<dbReference type="InterPro" id="IPR043161">
    <property type="entry name" value="DOCK_C_lobe_A"/>
</dbReference>
<keyword evidence="2" id="KW-0963">Cytoplasm</keyword>
<dbReference type="InterPro" id="IPR027007">
    <property type="entry name" value="C2_DOCK-type_domain"/>
</dbReference>
<feature type="domain" description="C2 DOCK-type" evidence="6">
    <location>
        <begin position="859"/>
        <end position="1023"/>
    </location>
</feature>
<gene>
    <name evidence="8" type="ORF">DLAC_07886</name>
</gene>
<evidence type="ECO:0000256" key="5">
    <source>
        <dbReference type="SAM" id="MobiDB-lite"/>
    </source>
</evidence>
<dbReference type="OrthoDB" id="18896at2759"/>
<feature type="compositionally biased region" description="Polar residues" evidence="5">
    <location>
        <begin position="110"/>
        <end position="124"/>
    </location>
</feature>
<feature type="compositionally biased region" description="Low complexity" evidence="5">
    <location>
        <begin position="173"/>
        <end position="184"/>
    </location>
</feature>
<keyword evidence="3" id="KW-0344">Guanine-nucleotide releasing factor</keyword>